<evidence type="ECO:0000313" key="3">
    <source>
        <dbReference type="EMBL" id="OGX90971.1"/>
    </source>
</evidence>
<keyword evidence="4" id="KW-1185">Reference proteome</keyword>
<feature type="compositionally biased region" description="Gly residues" evidence="1">
    <location>
        <begin position="258"/>
        <end position="270"/>
    </location>
</feature>
<comment type="caution">
    <text evidence="3">The sequence shown here is derived from an EMBL/GenBank/DDBJ whole genome shotgun (WGS) entry which is preliminary data.</text>
</comment>
<accession>A0A1G1TJC0</accession>
<feature type="transmembrane region" description="Helical" evidence="2">
    <location>
        <begin position="111"/>
        <end position="132"/>
    </location>
</feature>
<keyword evidence="2" id="KW-1133">Transmembrane helix</keyword>
<gene>
    <name evidence="3" type="ORF">BEN49_05685</name>
</gene>
<evidence type="ECO:0000256" key="1">
    <source>
        <dbReference type="SAM" id="MobiDB-lite"/>
    </source>
</evidence>
<name>A0A1G1TJC0_9BACT</name>
<keyword evidence="2" id="KW-0472">Membrane</keyword>
<dbReference type="EMBL" id="MDZA01000099">
    <property type="protein sequence ID" value="OGX90971.1"/>
    <property type="molecule type" value="Genomic_DNA"/>
</dbReference>
<feature type="transmembrane region" description="Helical" evidence="2">
    <location>
        <begin position="222"/>
        <end position="239"/>
    </location>
</feature>
<evidence type="ECO:0000313" key="4">
    <source>
        <dbReference type="Proteomes" id="UP000177506"/>
    </source>
</evidence>
<feature type="transmembrane region" description="Helical" evidence="2">
    <location>
        <begin position="138"/>
        <end position="163"/>
    </location>
</feature>
<protein>
    <recommendedName>
        <fullName evidence="5">DUF389 domain-containing protein</fullName>
    </recommendedName>
</protein>
<evidence type="ECO:0008006" key="5">
    <source>
        <dbReference type="Google" id="ProtNLM"/>
    </source>
</evidence>
<dbReference type="AlphaFoldDB" id="A0A1G1TJC0"/>
<dbReference type="RefSeq" id="WP_070742396.1">
    <property type="nucleotide sequence ID" value="NZ_MDZA01000099.1"/>
</dbReference>
<reference evidence="3 4" key="1">
    <citation type="submission" date="2016-08" db="EMBL/GenBank/DDBJ databases">
        <title>Hymenobacter coccineus sp. nov., Hymenobacter lapidarius sp. nov. and Hymenobacter glacialis sp. nov., isolated from Antarctic soil.</title>
        <authorList>
            <person name="Sedlacek I."/>
            <person name="Kralova S."/>
            <person name="Kyrova K."/>
            <person name="Maslanova I."/>
            <person name="Stankova E."/>
            <person name="Vrbovska V."/>
            <person name="Nemec M."/>
            <person name="Bartak M."/>
            <person name="Svec P."/>
            <person name="Busse H.-J."/>
            <person name="Pantucek R."/>
        </authorList>
    </citation>
    <scope>NUCLEOTIDE SEQUENCE [LARGE SCALE GENOMIC DNA]</scope>
    <source>
        <strain evidence="3 4">CCM 8649</strain>
    </source>
</reference>
<sequence>MHRTFEITVPATATDALCPRLAELPEVIGLTLARGASQKPPGDVLTVHVLNRGGDEVLRRVRAAVPGEALSIVTSEVASFIVPAHHEAIDNDRDEAIWEEMESGLRHQGRVGVNYLLLMALGGLICAVGLVAEPVPQAVAFTAAAIIAPGFDPLAKVPLALVLRRGPLLWRGLRSALAGYAVLVLAAGLTFYGLVAAGETTAAALAANGEVQHLRHPGPMELLVSGAGAVAGVLMLAAFRRSFQAGPLIAPGPHSVRGAGGRSAGGGPAGAGRRRAGPFRPRLAVRARRRPAGVRPQAGAGASAAAHHVAVGAARTSDLAEL</sequence>
<proteinExistence type="predicted"/>
<keyword evidence="2" id="KW-0812">Transmembrane</keyword>
<dbReference type="OrthoDB" id="7551956at2"/>
<dbReference type="Proteomes" id="UP000177506">
    <property type="component" value="Unassembled WGS sequence"/>
</dbReference>
<organism evidence="3 4">
    <name type="scientific">Hymenobacter coccineus</name>
    <dbReference type="NCBI Taxonomy" id="1908235"/>
    <lineage>
        <taxon>Bacteria</taxon>
        <taxon>Pseudomonadati</taxon>
        <taxon>Bacteroidota</taxon>
        <taxon>Cytophagia</taxon>
        <taxon>Cytophagales</taxon>
        <taxon>Hymenobacteraceae</taxon>
        <taxon>Hymenobacter</taxon>
    </lineage>
</organism>
<dbReference type="InterPro" id="IPR005240">
    <property type="entry name" value="DUF389"/>
</dbReference>
<dbReference type="Pfam" id="PF04087">
    <property type="entry name" value="DUF389"/>
    <property type="match status" value="1"/>
</dbReference>
<feature type="compositionally biased region" description="Low complexity" evidence="1">
    <location>
        <begin position="293"/>
        <end position="305"/>
    </location>
</feature>
<feature type="region of interest" description="Disordered" evidence="1">
    <location>
        <begin position="254"/>
        <end position="305"/>
    </location>
</feature>
<feature type="transmembrane region" description="Helical" evidence="2">
    <location>
        <begin position="175"/>
        <end position="195"/>
    </location>
</feature>
<feature type="compositionally biased region" description="Basic residues" evidence="1">
    <location>
        <begin position="272"/>
        <end position="292"/>
    </location>
</feature>
<evidence type="ECO:0000256" key="2">
    <source>
        <dbReference type="SAM" id="Phobius"/>
    </source>
</evidence>